<dbReference type="EMBL" id="JAMBOP010000022">
    <property type="protein sequence ID" value="MCM3737340.1"/>
    <property type="molecule type" value="Genomic_DNA"/>
</dbReference>
<protein>
    <submittedName>
        <fullName evidence="1">Macro domain-containing protein</fullName>
    </submittedName>
</protein>
<organism evidence="1 2">
    <name type="scientific">Bacillus cytotoxicus</name>
    <dbReference type="NCBI Taxonomy" id="580165"/>
    <lineage>
        <taxon>Bacteria</taxon>
        <taxon>Bacillati</taxon>
        <taxon>Bacillota</taxon>
        <taxon>Bacilli</taxon>
        <taxon>Bacillales</taxon>
        <taxon>Bacillaceae</taxon>
        <taxon>Bacillus</taxon>
        <taxon>Bacillus cereus group</taxon>
    </lineage>
</organism>
<sequence length="356" mass="41332">MLKFTTGNLFEYGYKMDAIVNTVNCVGVMGKGIALEFKKRYPENFNYYEKVCSNKELLPGKMLMFLQNSNGYPRYIVNFPTKNHWRYPSKIEYISDGLDDLVTQIKKHSIQSISIPALGCGNGGLDWEDVKKLIKEKLQHLDDVEIIVYEPSSNKIQKKTTKTTKTTTTFRMTRQRALLLLLMDHYNLSSYKDKVTYEEVNHLAFIAQCLGANLKLEFAEDSKGPFDQKINKLLLLMASNEYLSIQKGDSGDNIILVNNKRFKQKNNVLKNEDTAGVYEKALKILKGFETKERLKVLTVTLWFYKEKECTPDNLYEEVQKWFLKHGYSISDIAIRDSVQRIVQFYEVKMENMSFDI</sequence>
<accession>A0ACC6A9T4</accession>
<name>A0ACC6A9T4_9BACI</name>
<proteinExistence type="predicted"/>
<evidence type="ECO:0000313" key="1">
    <source>
        <dbReference type="EMBL" id="MCM3737340.1"/>
    </source>
</evidence>
<evidence type="ECO:0000313" key="2">
    <source>
        <dbReference type="Proteomes" id="UP001202289"/>
    </source>
</evidence>
<keyword evidence="2" id="KW-1185">Reference proteome</keyword>
<reference evidence="1" key="1">
    <citation type="submission" date="2022-05" db="EMBL/GenBank/DDBJ databases">
        <title>Comparative Genomics of Spacecraft Associated Microbes.</title>
        <authorList>
            <person name="Tran M.T."/>
            <person name="Wright A."/>
            <person name="Seuylemezian A."/>
            <person name="Eisen J."/>
            <person name="Coil D."/>
        </authorList>
    </citation>
    <scope>NUCLEOTIDE SEQUENCE</scope>
    <source>
        <strain evidence="1">FAIRING 10M-2.2</strain>
    </source>
</reference>
<gene>
    <name evidence="1" type="ORF">M3215_16425</name>
</gene>
<dbReference type="Proteomes" id="UP001202289">
    <property type="component" value="Unassembled WGS sequence"/>
</dbReference>
<comment type="caution">
    <text evidence="1">The sequence shown here is derived from an EMBL/GenBank/DDBJ whole genome shotgun (WGS) entry which is preliminary data.</text>
</comment>